<organism evidence="1 2">
    <name type="scientific">Candidatus Tenderia electrophaga</name>
    <dbReference type="NCBI Taxonomy" id="1748243"/>
    <lineage>
        <taxon>Bacteria</taxon>
        <taxon>Pseudomonadati</taxon>
        <taxon>Pseudomonadota</taxon>
        <taxon>Gammaproteobacteria</taxon>
        <taxon>Candidatus Tenderiales</taxon>
        <taxon>Candidatus Tenderiaceae</taxon>
        <taxon>Candidatus Tenderia</taxon>
    </lineage>
</organism>
<dbReference type="InterPro" id="IPR022484">
    <property type="entry name" value="PEP-CTERM/exosrtase_acylTfrase"/>
</dbReference>
<dbReference type="Gene3D" id="3.40.630.30">
    <property type="match status" value="1"/>
</dbReference>
<keyword evidence="2" id="KW-1185">Reference proteome</keyword>
<protein>
    <recommendedName>
        <fullName evidence="3">Exosortase</fullName>
    </recommendedName>
</protein>
<accession>A0A0S2TG48</accession>
<dbReference type="STRING" id="1748243.Tel_13725"/>
<dbReference type="Pfam" id="PF13444">
    <property type="entry name" value="Acetyltransf_5"/>
    <property type="match status" value="1"/>
</dbReference>
<evidence type="ECO:0000313" key="1">
    <source>
        <dbReference type="EMBL" id="ALP54106.1"/>
    </source>
</evidence>
<proteinExistence type="predicted"/>
<dbReference type="InterPro" id="IPR016181">
    <property type="entry name" value="Acyl_CoA_acyltransferase"/>
</dbReference>
<evidence type="ECO:0000313" key="2">
    <source>
        <dbReference type="Proteomes" id="UP000055136"/>
    </source>
</evidence>
<dbReference type="AlphaFoldDB" id="A0A0S2TG48"/>
<gene>
    <name evidence="1" type="ORF">Tel_13725</name>
</gene>
<evidence type="ECO:0008006" key="3">
    <source>
        <dbReference type="Google" id="ProtNLM"/>
    </source>
</evidence>
<name>A0A0S2TG48_9GAMM</name>
<reference evidence="1" key="1">
    <citation type="submission" date="2015-10" db="EMBL/GenBank/DDBJ databases">
        <title>Description of Candidatus Tenderia electrophaga gen. nov, sp. nov., an Uncultivated Electroautotroph from a Biocathode Enrichment.</title>
        <authorList>
            <person name="Eddie B.J."/>
            <person name="Malanoski A.P."/>
            <person name="Wang Z."/>
            <person name="Hall R.J."/>
            <person name="Oh S.D."/>
            <person name="Heiner C."/>
            <person name="Lin B."/>
            <person name="Strycharz-Glaven S.M."/>
        </authorList>
    </citation>
    <scope>NUCLEOTIDE SEQUENCE [LARGE SCALE GENOMIC DNA]</scope>
    <source>
        <strain evidence="1">NRL1</strain>
    </source>
</reference>
<dbReference type="NCBIfam" id="TIGR03694">
    <property type="entry name" value="exosort_acyl"/>
    <property type="match status" value="1"/>
</dbReference>
<dbReference type="Proteomes" id="UP000055136">
    <property type="component" value="Chromosome"/>
</dbReference>
<dbReference type="EMBL" id="CP013099">
    <property type="protein sequence ID" value="ALP54106.1"/>
    <property type="molecule type" value="Genomic_DNA"/>
</dbReference>
<sequence length="259" mass="29049">MKQNASLIETYNDYFDIEVADTPDLLREVFALRYQVYCVENPFENAADFPDQLEKDVFDDRSVHGLVRYRPTGWVVATVRLVLPDNDDPGTAFPIEQNCAASFALSGLNTRLLPRRSLAEISRFAVSKELKRRAGEADTLAGVGPDPEAYVKPLNNGKRLIPHVTLGLFAAIVRMSAAHDISHWYAVMEPSLLRLLTRFGIEFTPIGEPVDYHGLRQPCFGAVEQVLEGMWKKRQDVWALITGDGADWPPPARYTSASR</sequence>
<dbReference type="KEGG" id="tee:Tel_13725"/>
<dbReference type="SUPFAM" id="SSF55729">
    <property type="entry name" value="Acyl-CoA N-acyltransferases (Nat)"/>
    <property type="match status" value="1"/>
</dbReference>